<dbReference type="Proteomes" id="UP000198372">
    <property type="component" value="Unassembled WGS sequence"/>
</dbReference>
<organism evidence="12 13">
    <name type="scientific">Microbotryum intermedium</name>
    <dbReference type="NCBI Taxonomy" id="269621"/>
    <lineage>
        <taxon>Eukaryota</taxon>
        <taxon>Fungi</taxon>
        <taxon>Dikarya</taxon>
        <taxon>Basidiomycota</taxon>
        <taxon>Pucciniomycotina</taxon>
        <taxon>Microbotryomycetes</taxon>
        <taxon>Microbotryales</taxon>
        <taxon>Microbotryaceae</taxon>
        <taxon>Microbotryum</taxon>
    </lineage>
</organism>
<comment type="similarity">
    <text evidence="2">Belongs to the fatty acid desaturase type 1 family. DEGS subfamily.</text>
</comment>
<feature type="region of interest" description="Disordered" evidence="9">
    <location>
        <begin position="45"/>
        <end position="83"/>
    </location>
</feature>
<dbReference type="STRING" id="269621.A0A238F7S3"/>
<name>A0A238F7S3_9BASI</name>
<dbReference type="SMART" id="SM01269">
    <property type="entry name" value="Lipid_DES"/>
    <property type="match status" value="1"/>
</dbReference>
<dbReference type="InterPro" id="IPR011388">
    <property type="entry name" value="DES1/DES2"/>
</dbReference>
<gene>
    <name evidence="12" type="ORF">BQ2448_2217</name>
</gene>
<evidence type="ECO:0000256" key="5">
    <source>
        <dbReference type="ARBA" id="ARBA00022989"/>
    </source>
</evidence>
<feature type="domain" description="Sphingolipid delta4-desaturase N-terminal" evidence="11">
    <location>
        <begin position="121"/>
        <end position="159"/>
    </location>
</feature>
<feature type="transmembrane region" description="Helical" evidence="10">
    <location>
        <begin position="158"/>
        <end position="177"/>
    </location>
</feature>
<dbReference type="Pfam" id="PF00487">
    <property type="entry name" value="FA_desaturase"/>
    <property type="match status" value="1"/>
</dbReference>
<evidence type="ECO:0000256" key="2">
    <source>
        <dbReference type="ARBA" id="ARBA00006146"/>
    </source>
</evidence>
<dbReference type="GO" id="GO:0016020">
    <property type="term" value="C:membrane"/>
    <property type="evidence" value="ECO:0007669"/>
    <property type="project" value="UniProtKB-SubCell"/>
</dbReference>
<evidence type="ECO:0000256" key="9">
    <source>
        <dbReference type="SAM" id="MobiDB-lite"/>
    </source>
</evidence>
<evidence type="ECO:0000256" key="1">
    <source>
        <dbReference type="ARBA" id="ARBA00004141"/>
    </source>
</evidence>
<evidence type="ECO:0000256" key="4">
    <source>
        <dbReference type="ARBA" id="ARBA00022692"/>
    </source>
</evidence>
<evidence type="ECO:0000256" key="7">
    <source>
        <dbReference type="ARBA" id="ARBA00023098"/>
    </source>
</evidence>
<keyword evidence="6" id="KW-0560">Oxidoreductase</keyword>
<dbReference type="PANTHER" id="PTHR12879">
    <property type="entry name" value="SPHINGOLIPID DELTA 4 DESATURASE/C-4 HYDROXYLASE PROTEIN DES2"/>
    <property type="match status" value="1"/>
</dbReference>
<dbReference type="EC" id="1.14.19.17" evidence="3"/>
<evidence type="ECO:0000313" key="12">
    <source>
        <dbReference type="EMBL" id="SCV69197.1"/>
    </source>
</evidence>
<feature type="region of interest" description="Disordered" evidence="9">
    <location>
        <begin position="475"/>
        <end position="495"/>
    </location>
</feature>
<feature type="transmembrane region" description="Helical" evidence="10">
    <location>
        <begin position="279"/>
        <end position="301"/>
    </location>
</feature>
<comment type="subcellular location">
    <subcellularLocation>
        <location evidence="1">Membrane</location>
        <topology evidence="1">Multi-pass membrane protein</topology>
    </subcellularLocation>
</comment>
<keyword evidence="7" id="KW-0443">Lipid metabolism</keyword>
<reference evidence="13" key="1">
    <citation type="submission" date="2016-09" db="EMBL/GenBank/DDBJ databases">
        <authorList>
            <person name="Jeantristanb JTB J.-T."/>
            <person name="Ricardo R."/>
        </authorList>
    </citation>
    <scope>NUCLEOTIDE SEQUENCE [LARGE SCALE GENOMIC DNA]</scope>
</reference>
<dbReference type="InterPro" id="IPR013866">
    <property type="entry name" value="Sphingolipid_d4-desaturase_N"/>
</dbReference>
<dbReference type="EMBL" id="FMSP01000004">
    <property type="protein sequence ID" value="SCV69197.1"/>
    <property type="molecule type" value="Genomic_DNA"/>
</dbReference>
<dbReference type="Pfam" id="PF08557">
    <property type="entry name" value="Lipid_DES"/>
    <property type="match status" value="1"/>
</dbReference>
<accession>A0A238F7S3</accession>
<sequence>MASARFTASNVYRHPLPASGFAFDLAAGAEVVPPSLLVHRSASSMSTSSSSSLSYNEVDDDASTTAESTASSPALRPRSNSDSITTTSAQFGAVAATAASSTKTWSRPGDEWGPRKIEPEQDLNDFLWLMTEEPHRTRRKAVLKAHPEIRKLMGYEPLTKYVVLLVMSIQFLTAIYLRNTPFWSWKFWVLAYVIGGTANQNIFLAVHEITHNLAFRGVKANRAFAILTNLPIGVPFAMMFKKYHIEHHKDDLNGCRFLCFYQFLAEDGMDTDIPSRLELLVLKTVLGKTFFASFQIFFYALRPGFIRYQAPTRWVALNWAVQLSFNALIVRYLGWYSMLYFLLSSHMAGSLHPCAGHFIAEHYLFDGHDQETWSYYGPLNILAYNVSLLLTTWNSHANKRSSADGQDMFCSRQVGYHNEHHDFPSVAWTKLPELRRIASDFYDPLPQHTSWPGVTLRFIFDPKVGMWSRVKRVGRGGIPGGDSGGSGLTGGLKDD</sequence>
<keyword evidence="4 10" id="KW-0812">Transmembrane</keyword>
<dbReference type="InterPro" id="IPR005804">
    <property type="entry name" value="FA_desaturase_dom"/>
</dbReference>
<evidence type="ECO:0000256" key="3">
    <source>
        <dbReference type="ARBA" id="ARBA00012021"/>
    </source>
</evidence>
<dbReference type="GO" id="GO:0046513">
    <property type="term" value="P:ceramide biosynthetic process"/>
    <property type="evidence" value="ECO:0007669"/>
    <property type="project" value="TreeGrafter"/>
</dbReference>
<evidence type="ECO:0000256" key="10">
    <source>
        <dbReference type="SAM" id="Phobius"/>
    </source>
</evidence>
<dbReference type="AlphaFoldDB" id="A0A238F7S3"/>
<evidence type="ECO:0000259" key="11">
    <source>
        <dbReference type="SMART" id="SM01269"/>
    </source>
</evidence>
<dbReference type="CDD" id="cd03508">
    <property type="entry name" value="Delta4-sphingolipid-FADS-like"/>
    <property type="match status" value="1"/>
</dbReference>
<evidence type="ECO:0000256" key="8">
    <source>
        <dbReference type="ARBA" id="ARBA00023136"/>
    </source>
</evidence>
<dbReference type="GO" id="GO:0042284">
    <property type="term" value="F:sphingolipid delta-4 desaturase activity"/>
    <property type="evidence" value="ECO:0007669"/>
    <property type="project" value="UniProtKB-EC"/>
</dbReference>
<evidence type="ECO:0000313" key="13">
    <source>
        <dbReference type="Proteomes" id="UP000198372"/>
    </source>
</evidence>
<feature type="transmembrane region" description="Helical" evidence="10">
    <location>
        <begin position="223"/>
        <end position="240"/>
    </location>
</feature>
<protein>
    <recommendedName>
        <fullName evidence="3">sphingolipid 4-desaturase</fullName>
        <ecNumber evidence="3">1.14.19.17</ecNumber>
    </recommendedName>
</protein>
<feature type="transmembrane region" description="Helical" evidence="10">
    <location>
        <begin position="321"/>
        <end position="343"/>
    </location>
</feature>
<proteinExistence type="inferred from homology"/>
<keyword evidence="13" id="KW-1185">Reference proteome</keyword>
<evidence type="ECO:0000256" key="6">
    <source>
        <dbReference type="ARBA" id="ARBA00023002"/>
    </source>
</evidence>
<dbReference type="OrthoDB" id="200948at2759"/>
<feature type="compositionally biased region" description="Low complexity" evidence="9">
    <location>
        <begin position="45"/>
        <end position="54"/>
    </location>
</feature>
<dbReference type="PANTHER" id="PTHR12879:SF8">
    <property type="entry name" value="SPHINGOLIPID DELTA(4)-DESATURASE DES1"/>
    <property type="match status" value="1"/>
</dbReference>
<feature type="compositionally biased region" description="Low complexity" evidence="9">
    <location>
        <begin position="63"/>
        <end position="72"/>
    </location>
</feature>
<keyword evidence="5 10" id="KW-1133">Transmembrane helix</keyword>
<keyword evidence="8 10" id="KW-0472">Membrane</keyword>